<keyword evidence="1" id="KW-0472">Membrane</keyword>
<protein>
    <recommendedName>
        <fullName evidence="3">DUF2182 domain-containing protein</fullName>
    </recommendedName>
</protein>
<reference evidence="2" key="1">
    <citation type="submission" date="2018-05" db="EMBL/GenBank/DDBJ databases">
        <authorList>
            <person name="Lanie J.A."/>
            <person name="Ng W.-L."/>
            <person name="Kazmierczak K.M."/>
            <person name="Andrzejewski T.M."/>
            <person name="Davidsen T.M."/>
            <person name="Wayne K.J."/>
            <person name="Tettelin H."/>
            <person name="Glass J.I."/>
            <person name="Rusch D."/>
            <person name="Podicherti R."/>
            <person name="Tsui H.-C.T."/>
            <person name="Winkler M.E."/>
        </authorList>
    </citation>
    <scope>NUCLEOTIDE SEQUENCE</scope>
</reference>
<feature type="transmembrane region" description="Helical" evidence="1">
    <location>
        <begin position="264"/>
        <end position="280"/>
    </location>
</feature>
<feature type="transmembrane region" description="Helical" evidence="1">
    <location>
        <begin position="163"/>
        <end position="182"/>
    </location>
</feature>
<accession>A0A382B7Z6</accession>
<evidence type="ECO:0000256" key="1">
    <source>
        <dbReference type="SAM" id="Phobius"/>
    </source>
</evidence>
<evidence type="ECO:0000313" key="2">
    <source>
        <dbReference type="EMBL" id="SVB09357.1"/>
    </source>
</evidence>
<dbReference type="AlphaFoldDB" id="A0A382B7Z6"/>
<feature type="transmembrane region" description="Helical" evidence="1">
    <location>
        <begin position="82"/>
        <end position="113"/>
    </location>
</feature>
<gene>
    <name evidence="2" type="ORF">METZ01_LOCUS162211</name>
</gene>
<dbReference type="InterPro" id="IPR018688">
    <property type="entry name" value="PpoB2-like"/>
</dbReference>
<keyword evidence="1" id="KW-0812">Transmembrane</keyword>
<feature type="transmembrane region" description="Helical" evidence="1">
    <location>
        <begin position="21"/>
        <end position="41"/>
    </location>
</feature>
<sequence length="282" mass="30857">MSGKPVIEQLLLQDRVITGSAMGLILLIAVIYTILGVGMPMSAVQMTAMNAVQGMAGSSEGQAMHSMQTNGLMMPAMWTATYAGLVFLMWWIMMIAMMLPSVASTVLLYTSLIRRGDQATNAPKLAFFFLAGYLAVWGLFSLLATFVQWFLELRGFVSPMRMTLTSNIMGATVLIIVGIYQFTPWKQSCLKHCRSPIKFLSERNRPGENGALLMGIEHGAFCLGCCWCLMALLLVGGIMNLYWIAGLMLFVLIEKLIRLGDKISRLTGVLMAGAGIYLLVSA</sequence>
<organism evidence="2">
    <name type="scientific">marine metagenome</name>
    <dbReference type="NCBI Taxonomy" id="408172"/>
    <lineage>
        <taxon>unclassified sequences</taxon>
        <taxon>metagenomes</taxon>
        <taxon>ecological metagenomes</taxon>
    </lineage>
</organism>
<feature type="transmembrane region" description="Helical" evidence="1">
    <location>
        <begin position="125"/>
        <end position="151"/>
    </location>
</feature>
<evidence type="ECO:0008006" key="3">
    <source>
        <dbReference type="Google" id="ProtNLM"/>
    </source>
</evidence>
<proteinExistence type="predicted"/>
<dbReference type="EMBL" id="UINC01028415">
    <property type="protein sequence ID" value="SVB09357.1"/>
    <property type="molecule type" value="Genomic_DNA"/>
</dbReference>
<name>A0A382B7Z6_9ZZZZ</name>
<feature type="transmembrane region" description="Helical" evidence="1">
    <location>
        <begin position="241"/>
        <end position="257"/>
    </location>
</feature>
<dbReference type="Pfam" id="PF09948">
    <property type="entry name" value="PpoB2"/>
    <property type="match status" value="1"/>
</dbReference>
<keyword evidence="1" id="KW-1133">Transmembrane helix</keyword>